<dbReference type="AlphaFoldDB" id="A0A7Z0VJJ9"/>
<feature type="domain" description="Carrier" evidence="1">
    <location>
        <begin position="19"/>
        <end position="97"/>
    </location>
</feature>
<dbReference type="PROSITE" id="PS50075">
    <property type="entry name" value="CARRIER"/>
    <property type="match status" value="1"/>
</dbReference>
<sequence>MASISLTIKLSEHLENFMSTEATIRNYILENYLFTEDQSALDSADSFLDKGILDSTGILEVIYFLEDEFGIKVEDTEMVPENLDSVNNIVAFIGRKRQ</sequence>
<dbReference type="InterPro" id="IPR009081">
    <property type="entry name" value="PP-bd_ACP"/>
</dbReference>
<dbReference type="InterPro" id="IPR036736">
    <property type="entry name" value="ACP-like_sf"/>
</dbReference>
<dbReference type="Gene3D" id="1.10.1200.10">
    <property type="entry name" value="ACP-like"/>
    <property type="match status" value="1"/>
</dbReference>
<accession>A0A7Z0VJJ9</accession>
<keyword evidence="3" id="KW-1185">Reference proteome</keyword>
<dbReference type="EMBL" id="MARB01000017">
    <property type="protein sequence ID" value="ODJ86797.1"/>
    <property type="molecule type" value="Genomic_DNA"/>
</dbReference>
<evidence type="ECO:0000313" key="2">
    <source>
        <dbReference type="EMBL" id="ODJ86797.1"/>
    </source>
</evidence>
<reference evidence="2 3" key="1">
    <citation type="submission" date="2016-06" db="EMBL/GenBank/DDBJ databases">
        <title>Genome sequence of endosymbiont of Candidatus Endolucinida thiodiazotropha.</title>
        <authorList>
            <person name="Poehlein A."/>
            <person name="Koenig S."/>
            <person name="Heiden S.E."/>
            <person name="Thuermer A."/>
            <person name="Voget S."/>
            <person name="Daniel R."/>
            <person name="Markert S."/>
            <person name="Gros O."/>
            <person name="Schweder T."/>
        </authorList>
    </citation>
    <scope>NUCLEOTIDE SEQUENCE [LARGE SCALE GENOMIC DNA]</scope>
    <source>
        <strain evidence="2 3">COS</strain>
    </source>
</reference>
<comment type="caution">
    <text evidence="2">The sequence shown here is derived from an EMBL/GenBank/DDBJ whole genome shotgun (WGS) entry which is preliminary data.</text>
</comment>
<dbReference type="SUPFAM" id="SSF47336">
    <property type="entry name" value="ACP-like"/>
    <property type="match status" value="1"/>
</dbReference>
<dbReference type="Proteomes" id="UP000094769">
    <property type="component" value="Unassembled WGS sequence"/>
</dbReference>
<protein>
    <submittedName>
        <fullName evidence="2">Acyl carrier protein</fullName>
    </submittedName>
</protein>
<evidence type="ECO:0000313" key="3">
    <source>
        <dbReference type="Proteomes" id="UP000094769"/>
    </source>
</evidence>
<gene>
    <name evidence="2" type="ORF">CODIS_29400</name>
</gene>
<proteinExistence type="predicted"/>
<organism evidence="2 3">
    <name type="scientific">Candidatus Thiodiazotropha endolucinida</name>
    <dbReference type="NCBI Taxonomy" id="1655433"/>
    <lineage>
        <taxon>Bacteria</taxon>
        <taxon>Pseudomonadati</taxon>
        <taxon>Pseudomonadota</taxon>
        <taxon>Gammaproteobacteria</taxon>
        <taxon>Chromatiales</taxon>
        <taxon>Sedimenticolaceae</taxon>
        <taxon>Candidatus Thiodiazotropha</taxon>
    </lineage>
</organism>
<evidence type="ECO:0000259" key="1">
    <source>
        <dbReference type="PROSITE" id="PS50075"/>
    </source>
</evidence>
<name>A0A7Z0VJJ9_9GAMM</name>